<dbReference type="GO" id="GO:0005829">
    <property type="term" value="C:cytosol"/>
    <property type="evidence" value="ECO:0007669"/>
    <property type="project" value="TreeGrafter"/>
</dbReference>
<accession>A0A2W1JN43</accession>
<evidence type="ECO:0000259" key="4">
    <source>
        <dbReference type="Pfam" id="PF22624"/>
    </source>
</evidence>
<reference evidence="5 6" key="1">
    <citation type="journal article" date="2018" name="Sci. Rep.">
        <title>A novel species of the marine cyanobacterium Acaryochloris with a unique pigment content and lifestyle.</title>
        <authorList>
            <person name="Partensky F."/>
            <person name="Six C."/>
            <person name="Ratin M."/>
            <person name="Garczarek L."/>
            <person name="Vaulot D."/>
            <person name="Probert I."/>
            <person name="Calteau A."/>
            <person name="Gourvil P."/>
            <person name="Marie D."/>
            <person name="Grebert T."/>
            <person name="Bouchier C."/>
            <person name="Le Panse S."/>
            <person name="Gachenot M."/>
            <person name="Rodriguez F."/>
            <person name="Garrido J.L."/>
        </authorList>
    </citation>
    <scope>NUCLEOTIDE SEQUENCE [LARGE SCALE GENOMIC DNA]</scope>
    <source>
        <strain evidence="5 6">RCC1774</strain>
    </source>
</reference>
<gene>
    <name evidence="5" type="primary">sfp</name>
    <name evidence="5" type="ORF">C1752_00965</name>
</gene>
<evidence type="ECO:0000313" key="5">
    <source>
        <dbReference type="EMBL" id="PZD74709.1"/>
    </source>
</evidence>
<evidence type="ECO:0000259" key="3">
    <source>
        <dbReference type="Pfam" id="PF01648"/>
    </source>
</evidence>
<feature type="domain" description="4'-phosphopantetheinyl transferase N-terminal" evidence="4">
    <location>
        <begin position="37"/>
        <end position="120"/>
    </location>
</feature>
<name>A0A2W1JN43_9CYAN</name>
<keyword evidence="6" id="KW-1185">Reference proteome</keyword>
<dbReference type="InterPro" id="IPR050559">
    <property type="entry name" value="P-Pant_transferase_sf"/>
</dbReference>
<dbReference type="SUPFAM" id="SSF56214">
    <property type="entry name" value="4'-phosphopantetheinyl transferase"/>
    <property type="match status" value="2"/>
</dbReference>
<dbReference type="EMBL" id="PQWO01000002">
    <property type="protein sequence ID" value="PZD74709.1"/>
    <property type="molecule type" value="Genomic_DNA"/>
</dbReference>
<dbReference type="InterPro" id="IPR055066">
    <property type="entry name" value="AASDHPPT_N"/>
</dbReference>
<comment type="caution">
    <text evidence="5">The sequence shown here is derived from an EMBL/GenBank/DDBJ whole genome shotgun (WGS) entry which is preliminary data.</text>
</comment>
<dbReference type="PANTHER" id="PTHR12215">
    <property type="entry name" value="PHOSPHOPANTETHEINE TRANSFERASE"/>
    <property type="match status" value="1"/>
</dbReference>
<dbReference type="OrthoDB" id="9808281at2"/>
<comment type="similarity">
    <text evidence="1">Belongs to the P-Pant transferase superfamily. Gsp/Sfp/HetI/AcpT family.</text>
</comment>
<dbReference type="Proteomes" id="UP000248857">
    <property type="component" value="Unassembled WGS sequence"/>
</dbReference>
<evidence type="ECO:0000256" key="2">
    <source>
        <dbReference type="ARBA" id="ARBA00022679"/>
    </source>
</evidence>
<keyword evidence="2 5" id="KW-0808">Transferase</keyword>
<dbReference type="PANTHER" id="PTHR12215:SF10">
    <property type="entry name" value="L-AMINOADIPATE-SEMIALDEHYDE DEHYDROGENASE-PHOSPHOPANTETHEINYL TRANSFERASE"/>
    <property type="match status" value="1"/>
</dbReference>
<dbReference type="Pfam" id="PF22624">
    <property type="entry name" value="AASDHPPT_N"/>
    <property type="match status" value="1"/>
</dbReference>
<sequence length="259" mass="28752">MVQRQEWQLTTGVPPLKAQEVQVWKLSLETSASKRAELWSTLSLDEQERAKRFIHVHDQQGFVVVRGQLRWLLAKHLEIEPAAVQFSYGDKGKPRLAADSRQALDLRFNLSHSHGIALIAVTVGQEIGVDLEQISTRIDFEGITQRFLTCGEQKALFNRPETERCAVFFQLWTRKEACIKALGGSIAQGLEQFDVSMGLDQTRNTVPTTEGGNLPKALILQDLKPTAGYVGALATSFVPDSLNQYVLNSPAYSGESAQS</sequence>
<evidence type="ECO:0000313" key="6">
    <source>
        <dbReference type="Proteomes" id="UP000248857"/>
    </source>
</evidence>
<evidence type="ECO:0000256" key="1">
    <source>
        <dbReference type="ARBA" id="ARBA00010990"/>
    </source>
</evidence>
<dbReference type="Pfam" id="PF01648">
    <property type="entry name" value="ACPS"/>
    <property type="match status" value="1"/>
</dbReference>
<dbReference type="GO" id="GO:0008897">
    <property type="term" value="F:holo-[acyl-carrier-protein] synthase activity"/>
    <property type="evidence" value="ECO:0007669"/>
    <property type="project" value="InterPro"/>
</dbReference>
<dbReference type="Gene3D" id="3.90.470.20">
    <property type="entry name" value="4'-phosphopantetheinyl transferase domain"/>
    <property type="match status" value="2"/>
</dbReference>
<dbReference type="GO" id="GO:0019878">
    <property type="term" value="P:lysine biosynthetic process via aminoadipic acid"/>
    <property type="evidence" value="ECO:0007669"/>
    <property type="project" value="TreeGrafter"/>
</dbReference>
<dbReference type="InterPro" id="IPR037143">
    <property type="entry name" value="4-PPantetheinyl_Trfase_dom_sf"/>
</dbReference>
<proteinExistence type="inferred from homology"/>
<dbReference type="RefSeq" id="WP_110984921.1">
    <property type="nucleotide sequence ID" value="NZ_CAWNWM010000002.1"/>
</dbReference>
<protein>
    <submittedName>
        <fullName evidence="5">4'-phosphopantetheinyl transferase sfp</fullName>
        <ecNumber evidence="5">2.7.8.-</ecNumber>
    </submittedName>
</protein>
<dbReference type="GO" id="GO:0000287">
    <property type="term" value="F:magnesium ion binding"/>
    <property type="evidence" value="ECO:0007669"/>
    <property type="project" value="InterPro"/>
</dbReference>
<organism evidence="5 6">
    <name type="scientific">Acaryochloris thomasi RCC1774</name>
    <dbReference type="NCBI Taxonomy" id="1764569"/>
    <lineage>
        <taxon>Bacteria</taxon>
        <taxon>Bacillati</taxon>
        <taxon>Cyanobacteriota</taxon>
        <taxon>Cyanophyceae</taxon>
        <taxon>Acaryochloridales</taxon>
        <taxon>Acaryochloridaceae</taxon>
        <taxon>Acaryochloris</taxon>
        <taxon>Acaryochloris thomasi</taxon>
    </lineage>
</organism>
<dbReference type="EC" id="2.7.8.-" evidence="5"/>
<dbReference type="AlphaFoldDB" id="A0A2W1JN43"/>
<dbReference type="InterPro" id="IPR008278">
    <property type="entry name" value="4-PPantetheinyl_Trfase_dom"/>
</dbReference>
<feature type="domain" description="4'-phosphopantetheinyl transferase" evidence="3">
    <location>
        <begin position="127"/>
        <end position="222"/>
    </location>
</feature>